<organism evidence="2 3">
    <name type="scientific">Chitinimonas lacunae</name>
    <dbReference type="NCBI Taxonomy" id="1963018"/>
    <lineage>
        <taxon>Bacteria</taxon>
        <taxon>Pseudomonadati</taxon>
        <taxon>Pseudomonadota</taxon>
        <taxon>Betaproteobacteria</taxon>
        <taxon>Neisseriales</taxon>
        <taxon>Chitinibacteraceae</taxon>
        <taxon>Chitinimonas</taxon>
    </lineage>
</organism>
<accession>A0ABV8MQB2</accession>
<sequence>MPKTLFKTLGYAAFLAAGLGIGYCAAMVPRWLTPSYQQGDFSAYYPDPAVRVVLYGTDWCRYCKETRAFLQSRGIRYLDLDVEKSPVAARQFQQLGGQGYPLVLIGDRKFQGFEPSAFAEALQRLSG</sequence>
<dbReference type="PANTHER" id="PTHR34386">
    <property type="entry name" value="GLUTAREDOXIN"/>
    <property type="match status" value="1"/>
</dbReference>
<dbReference type="Pfam" id="PF00462">
    <property type="entry name" value="Glutaredoxin"/>
    <property type="match status" value="1"/>
</dbReference>
<gene>
    <name evidence="2" type="ORF">ACFOW7_12240</name>
</gene>
<feature type="domain" description="Glutaredoxin" evidence="1">
    <location>
        <begin position="52"/>
        <end position="108"/>
    </location>
</feature>
<name>A0ABV8MQB2_9NEIS</name>
<protein>
    <submittedName>
        <fullName evidence="2">Glutaredoxin family protein</fullName>
    </submittedName>
</protein>
<dbReference type="PROSITE" id="PS51354">
    <property type="entry name" value="GLUTAREDOXIN_2"/>
    <property type="match status" value="1"/>
</dbReference>
<evidence type="ECO:0000259" key="1">
    <source>
        <dbReference type="Pfam" id="PF00462"/>
    </source>
</evidence>
<evidence type="ECO:0000313" key="3">
    <source>
        <dbReference type="Proteomes" id="UP001595791"/>
    </source>
</evidence>
<dbReference type="RefSeq" id="WP_378164599.1">
    <property type="nucleotide sequence ID" value="NZ_JBHSBU010000001.1"/>
</dbReference>
<dbReference type="InterPro" id="IPR002109">
    <property type="entry name" value="Glutaredoxin"/>
</dbReference>
<dbReference type="CDD" id="cd02976">
    <property type="entry name" value="NrdH"/>
    <property type="match status" value="1"/>
</dbReference>
<proteinExistence type="predicted"/>
<keyword evidence="3" id="KW-1185">Reference proteome</keyword>
<dbReference type="Gene3D" id="3.40.30.10">
    <property type="entry name" value="Glutaredoxin"/>
    <property type="match status" value="1"/>
</dbReference>
<evidence type="ECO:0000313" key="2">
    <source>
        <dbReference type="EMBL" id="MFC4160119.1"/>
    </source>
</evidence>
<dbReference type="InterPro" id="IPR036249">
    <property type="entry name" value="Thioredoxin-like_sf"/>
</dbReference>
<dbReference type="SUPFAM" id="SSF52833">
    <property type="entry name" value="Thioredoxin-like"/>
    <property type="match status" value="1"/>
</dbReference>
<dbReference type="InterPro" id="IPR051548">
    <property type="entry name" value="Grx-like_ET"/>
</dbReference>
<dbReference type="PANTHER" id="PTHR34386:SF1">
    <property type="entry name" value="GLUTAREDOXIN-LIKE PROTEIN NRDH"/>
    <property type="match status" value="1"/>
</dbReference>
<comment type="caution">
    <text evidence="2">The sequence shown here is derived from an EMBL/GenBank/DDBJ whole genome shotgun (WGS) entry which is preliminary data.</text>
</comment>
<dbReference type="EMBL" id="JBHSBU010000001">
    <property type="protein sequence ID" value="MFC4160119.1"/>
    <property type="molecule type" value="Genomic_DNA"/>
</dbReference>
<dbReference type="Proteomes" id="UP001595791">
    <property type="component" value="Unassembled WGS sequence"/>
</dbReference>
<reference evidence="3" key="1">
    <citation type="journal article" date="2019" name="Int. J. Syst. Evol. Microbiol.">
        <title>The Global Catalogue of Microorganisms (GCM) 10K type strain sequencing project: providing services to taxonomists for standard genome sequencing and annotation.</title>
        <authorList>
            <consortium name="The Broad Institute Genomics Platform"/>
            <consortium name="The Broad Institute Genome Sequencing Center for Infectious Disease"/>
            <person name="Wu L."/>
            <person name="Ma J."/>
        </authorList>
    </citation>
    <scope>NUCLEOTIDE SEQUENCE [LARGE SCALE GENOMIC DNA]</scope>
    <source>
        <strain evidence="3">LMG 29894</strain>
    </source>
</reference>